<dbReference type="EMBL" id="NAJQ01000297">
    <property type="protein sequence ID" value="TKA72720.1"/>
    <property type="molecule type" value="Genomic_DNA"/>
</dbReference>
<feature type="compositionally biased region" description="Polar residues" evidence="1">
    <location>
        <begin position="401"/>
        <end position="411"/>
    </location>
</feature>
<evidence type="ECO:0000256" key="1">
    <source>
        <dbReference type="SAM" id="MobiDB-lite"/>
    </source>
</evidence>
<keyword evidence="2" id="KW-0732">Signal</keyword>
<dbReference type="AlphaFoldDB" id="A0A4U0X853"/>
<reference evidence="3 4" key="1">
    <citation type="submission" date="2017-03" db="EMBL/GenBank/DDBJ databases">
        <title>Genomes of endolithic fungi from Antarctica.</title>
        <authorList>
            <person name="Coleine C."/>
            <person name="Masonjones S."/>
            <person name="Stajich J.E."/>
        </authorList>
    </citation>
    <scope>NUCLEOTIDE SEQUENCE [LARGE SCALE GENOMIC DNA]</scope>
    <source>
        <strain evidence="3 4">CCFEE 5184</strain>
    </source>
</reference>
<feature type="chain" id="PRO_5021016279" description="WW domain-containing protein" evidence="2">
    <location>
        <begin position="18"/>
        <end position="561"/>
    </location>
</feature>
<proteinExistence type="predicted"/>
<accession>A0A4U0X853</accession>
<name>A0A4U0X853_9PEZI</name>
<organism evidence="3 4">
    <name type="scientific">Friedmanniomyces simplex</name>
    <dbReference type="NCBI Taxonomy" id="329884"/>
    <lineage>
        <taxon>Eukaryota</taxon>
        <taxon>Fungi</taxon>
        <taxon>Dikarya</taxon>
        <taxon>Ascomycota</taxon>
        <taxon>Pezizomycotina</taxon>
        <taxon>Dothideomycetes</taxon>
        <taxon>Dothideomycetidae</taxon>
        <taxon>Mycosphaerellales</taxon>
        <taxon>Teratosphaeriaceae</taxon>
        <taxon>Friedmanniomyces</taxon>
    </lineage>
</organism>
<protein>
    <recommendedName>
        <fullName evidence="5">WW domain-containing protein</fullName>
    </recommendedName>
</protein>
<feature type="compositionally biased region" description="Pro residues" evidence="1">
    <location>
        <begin position="243"/>
        <end position="255"/>
    </location>
</feature>
<feature type="compositionally biased region" description="Polar residues" evidence="1">
    <location>
        <begin position="534"/>
        <end position="543"/>
    </location>
</feature>
<evidence type="ECO:0000313" key="3">
    <source>
        <dbReference type="EMBL" id="TKA72720.1"/>
    </source>
</evidence>
<keyword evidence="4" id="KW-1185">Reference proteome</keyword>
<comment type="caution">
    <text evidence="3">The sequence shown here is derived from an EMBL/GenBank/DDBJ whole genome shotgun (WGS) entry which is preliminary data.</text>
</comment>
<sequence>MFLAILTELAYRILLLAVNIRVADYLTGDYIEELIAAGRAYFEILELLESRRRRPLRSFADVHYSFSDPTIKPPHHRFSKGSYLYLYHNATTHQAKLEVANHAGTPEQDAFSGSLNSVSVEYSYKHPTLCTLKTDAFIQDQGQWHLPGYDLRNEQKYLYKLHSLDVYLWTEKDASMLLRHLQSVMPPSRLDIRDAPSTSAPSSATLAEHRDSMSPVVQQLEQTAIGAHFPPRAESVVSSQSYPGPPTPASPPVASPQPQAFAYNPAAPPAPEPIAHREKTPPPPEDGTGTVQTQYAGVPSGYQPNSNQVTPQHAYFGGPPQPGIGGYSGPPSQATSPPPNVHRTFSGGLPPPPPGGPSPSPYAQQQQHYAPSFGLPPTSPPPQQQHFHHQPSYSGLPGQLQYASYPQQQFATHPGPGTPSFGPYAVSTPGMPPSTPGYQNMQPPTPSAPPAYAGHTPLQSPGLPPSPPGQQHQVAGYSNYTYTAQSQAQAQAAQQQLNQQGAYTGDVHHQVYRPTEGEAAHGHGSAASGRPQAGQRQGSGTTSERVEKRVGGFLKRLDKLI</sequence>
<feature type="compositionally biased region" description="Low complexity" evidence="1">
    <location>
        <begin position="195"/>
        <end position="206"/>
    </location>
</feature>
<feature type="compositionally biased region" description="Polar residues" evidence="1">
    <location>
        <begin position="471"/>
        <end position="480"/>
    </location>
</feature>
<dbReference type="Proteomes" id="UP000309340">
    <property type="component" value="Unassembled WGS sequence"/>
</dbReference>
<feature type="compositionally biased region" description="Pro residues" evidence="1">
    <location>
        <begin position="349"/>
        <end position="360"/>
    </location>
</feature>
<evidence type="ECO:0000256" key="2">
    <source>
        <dbReference type="SAM" id="SignalP"/>
    </source>
</evidence>
<feature type="region of interest" description="Disordered" evidence="1">
    <location>
        <begin position="189"/>
        <end position="216"/>
    </location>
</feature>
<evidence type="ECO:0000313" key="4">
    <source>
        <dbReference type="Proteomes" id="UP000309340"/>
    </source>
</evidence>
<feature type="compositionally biased region" description="Polar residues" evidence="1">
    <location>
        <begin position="302"/>
        <end position="311"/>
    </location>
</feature>
<dbReference type="STRING" id="329884.A0A4U0X853"/>
<dbReference type="OrthoDB" id="5408296at2759"/>
<feature type="region of interest" description="Disordered" evidence="1">
    <location>
        <begin position="512"/>
        <end position="551"/>
    </location>
</feature>
<gene>
    <name evidence="3" type="ORF">B0A55_05554</name>
</gene>
<evidence type="ECO:0008006" key="5">
    <source>
        <dbReference type="Google" id="ProtNLM"/>
    </source>
</evidence>
<feature type="region of interest" description="Disordered" evidence="1">
    <location>
        <begin position="232"/>
        <end position="480"/>
    </location>
</feature>
<feature type="signal peptide" evidence="2">
    <location>
        <begin position="1"/>
        <end position="17"/>
    </location>
</feature>
<feature type="compositionally biased region" description="Low complexity" evidence="1">
    <location>
        <begin position="256"/>
        <end position="265"/>
    </location>
</feature>